<dbReference type="EMBL" id="CP011412">
    <property type="protein sequence ID" value="AKH20293.1"/>
    <property type="molecule type" value="Genomic_DNA"/>
</dbReference>
<dbReference type="KEGG" id="seds:AAY24_07945"/>
<proteinExistence type="predicted"/>
<dbReference type="RefSeq" id="WP_046859228.1">
    <property type="nucleotide sequence ID" value="NZ_CP011412.1"/>
</dbReference>
<dbReference type="OrthoDB" id="7065795at2"/>
<dbReference type="Proteomes" id="UP000034410">
    <property type="component" value="Chromosome"/>
</dbReference>
<organism evidence="2 3">
    <name type="scientific">Sedimenticola thiotaurini</name>
    <dbReference type="NCBI Taxonomy" id="1543721"/>
    <lineage>
        <taxon>Bacteria</taxon>
        <taxon>Pseudomonadati</taxon>
        <taxon>Pseudomonadota</taxon>
        <taxon>Gammaproteobacteria</taxon>
        <taxon>Chromatiales</taxon>
        <taxon>Sedimenticolaceae</taxon>
        <taxon>Sedimenticola</taxon>
    </lineage>
</organism>
<feature type="coiled-coil region" evidence="1">
    <location>
        <begin position="18"/>
        <end position="59"/>
    </location>
</feature>
<gene>
    <name evidence="2" type="ORF">AAY24_07945</name>
</gene>
<evidence type="ECO:0000256" key="1">
    <source>
        <dbReference type="SAM" id="Coils"/>
    </source>
</evidence>
<protein>
    <submittedName>
        <fullName evidence="2">Uncharacterized protein</fullName>
    </submittedName>
</protein>
<keyword evidence="3" id="KW-1185">Reference proteome</keyword>
<dbReference type="AlphaFoldDB" id="A0A0F7K052"/>
<accession>A0A0F7K052</accession>
<evidence type="ECO:0000313" key="3">
    <source>
        <dbReference type="Proteomes" id="UP000034410"/>
    </source>
</evidence>
<reference evidence="2 3" key="1">
    <citation type="journal article" date="2015" name="Genome Announc.">
        <title>Complete Genome Sequence of Sedimenticola thiotaurini Strain SIP-G1, a Polyphosphate- and Polyhydroxyalkanoate-Accumulating Sulfur-Oxidizing Gammaproteobacterium Isolated from Salt Marsh Sediments.</title>
        <authorList>
            <person name="Flood B.E."/>
            <person name="Jones D.S."/>
            <person name="Bailey J.V."/>
        </authorList>
    </citation>
    <scope>NUCLEOTIDE SEQUENCE [LARGE SCALE GENOMIC DNA]</scope>
    <source>
        <strain evidence="2 3">SIP-G1</strain>
    </source>
</reference>
<sequence length="82" mass="10108">MKGKKLLEKLADYLSLDQRNQRKKREKIREVLKQLREKEHQLKARIEREQDEEKRLQLTRELDIMHAQRTKGVEMLKQLQQE</sequence>
<evidence type="ECO:0000313" key="2">
    <source>
        <dbReference type="EMBL" id="AKH20293.1"/>
    </source>
</evidence>
<name>A0A0F7K052_9GAMM</name>
<keyword evidence="1" id="KW-0175">Coiled coil</keyword>